<keyword evidence="3" id="KW-1185">Reference proteome</keyword>
<dbReference type="KEGG" id="nhm:NHE_0734"/>
<evidence type="ECO:0000256" key="1">
    <source>
        <dbReference type="SAM" id="MobiDB-lite"/>
    </source>
</evidence>
<evidence type="ECO:0000313" key="3">
    <source>
        <dbReference type="Proteomes" id="UP000023755"/>
    </source>
</evidence>
<name>X5H516_9RICK</name>
<dbReference type="HOGENOM" id="CLU_1676012_0_0_5"/>
<evidence type="ECO:0000313" key="2">
    <source>
        <dbReference type="EMBL" id="AHX11666.1"/>
    </source>
</evidence>
<dbReference type="Proteomes" id="UP000023755">
    <property type="component" value="Chromosome"/>
</dbReference>
<dbReference type="AlphaFoldDB" id="X5H516"/>
<dbReference type="EMBL" id="CP007481">
    <property type="protein sequence ID" value="AHX11666.1"/>
    <property type="molecule type" value="Genomic_DNA"/>
</dbReference>
<reference evidence="2 3" key="1">
    <citation type="submission" date="2014-03" db="EMBL/GenBank/DDBJ databases">
        <title>Sequencing and Comparison of Genomes and Transcriptome Profiles of Human Ehrlichiosis Agents.</title>
        <authorList>
            <person name="Lin M."/>
            <person name="Daugherty S.C."/>
            <person name="Nagaraj S."/>
            <person name="Cheng Z."/>
            <person name="Xiong Q."/>
            <person name="Lin F.-Y."/>
            <person name="Sengamalay N."/>
            <person name="Ott S."/>
            <person name="Godinez A."/>
            <person name="Tallon L.J."/>
            <person name="Sadzewicz L."/>
            <person name="Fraser C.M."/>
            <person name="Dunning Hotopp J.C."/>
            <person name="Rikihisa Y."/>
        </authorList>
    </citation>
    <scope>NUCLEOTIDE SEQUENCE [LARGE SCALE GENOMIC DNA]</scope>
    <source>
        <strain evidence="2 3">Oregon</strain>
    </source>
</reference>
<organism evidence="2 3">
    <name type="scientific">Neorickettsia helminthoeca str. Oregon</name>
    <dbReference type="NCBI Taxonomy" id="1286528"/>
    <lineage>
        <taxon>Bacteria</taxon>
        <taxon>Pseudomonadati</taxon>
        <taxon>Pseudomonadota</taxon>
        <taxon>Alphaproteobacteria</taxon>
        <taxon>Rickettsiales</taxon>
        <taxon>Anaplasmataceae</taxon>
        <taxon>Neorickettsia</taxon>
    </lineage>
</organism>
<accession>X5H516</accession>
<feature type="region of interest" description="Disordered" evidence="1">
    <location>
        <begin position="130"/>
        <end position="157"/>
    </location>
</feature>
<dbReference type="OrthoDB" id="7165655at2"/>
<protein>
    <submittedName>
        <fullName evidence="2">Uncharacterized protein</fullName>
    </submittedName>
</protein>
<dbReference type="RefSeq" id="WP_038559967.1">
    <property type="nucleotide sequence ID" value="NZ_CP007481.1"/>
</dbReference>
<proteinExistence type="predicted"/>
<gene>
    <name evidence="2" type="ORF">NHE_0734</name>
</gene>
<sequence length="157" mass="17110">MQSTRNLLTQLREVRRQISTSDLPVRLKLAYFKQELAKSCARTLGESSASEKVQAVLNVTDTILNNSGTRGLHSFASEALKHEQINGKILQQAGIPTPHMYPTIDISKGSAGRNVGACVARMYCAFIKDTVESSPPPPPTGANKVMLEGSQKEVTKR</sequence>